<dbReference type="EMBL" id="BAABRO010000011">
    <property type="protein sequence ID" value="GAA5508910.1"/>
    <property type="molecule type" value="Genomic_DNA"/>
</dbReference>
<dbReference type="Gene3D" id="3.30.565.10">
    <property type="entry name" value="Histidine kinase-like ATPase, C-terminal domain"/>
    <property type="match status" value="1"/>
</dbReference>
<dbReference type="Pfam" id="PF00072">
    <property type="entry name" value="Response_reg"/>
    <property type="match status" value="1"/>
</dbReference>
<gene>
    <name evidence="5" type="primary">rssB_5</name>
    <name evidence="5" type="ORF">Rcae01_04379</name>
</gene>
<evidence type="ECO:0000313" key="6">
    <source>
        <dbReference type="Proteomes" id="UP001416858"/>
    </source>
</evidence>
<dbReference type="CDD" id="cd00156">
    <property type="entry name" value="REC"/>
    <property type="match status" value="1"/>
</dbReference>
<name>A0ABP9VXC2_9BACT</name>
<protein>
    <submittedName>
        <fullName evidence="5">Regulator of RpoS</fullName>
    </submittedName>
</protein>
<dbReference type="InterPro" id="IPR003594">
    <property type="entry name" value="HATPase_dom"/>
</dbReference>
<accession>A0ABP9VXC2</accession>
<dbReference type="CDD" id="cd16936">
    <property type="entry name" value="HATPase_RsbW-like"/>
    <property type="match status" value="1"/>
</dbReference>
<keyword evidence="2" id="KW-0902">Two-component regulatory system</keyword>
<sequence length="305" mass="33964">MESTMSRVLLAEDSPTQVIMLRALLEEDSHEVIVATDGAKALAMMSEQLPDIVVTDMQMPNMNGLELVQAIRAQYASVPVILITGQGSEELAAQALLDGAAAYLPKSVVDEQLLGSIEHVLGLLDTSMSYQHLIDRLDYNQFQFTLENNPDLVPPLVNLMQQMVGGIHLCDKVTRARIGMAIEQAILNAMIRGNLEISHEEQLQDEELHVANELTFIEKRRSESPYGDRRVIFRAHLGREQLAFIVSDEGKGFDTESYLENHTDDVTDAKEGRGLVLIRSFMDEVRFNESGNEIVMIKNIQVGEG</sequence>
<evidence type="ECO:0000256" key="3">
    <source>
        <dbReference type="PROSITE-ProRule" id="PRU00169"/>
    </source>
</evidence>
<dbReference type="InterPro" id="IPR036890">
    <property type="entry name" value="HATPase_C_sf"/>
</dbReference>
<dbReference type="SUPFAM" id="SSF52172">
    <property type="entry name" value="CheY-like"/>
    <property type="match status" value="1"/>
</dbReference>
<dbReference type="Pfam" id="PF13581">
    <property type="entry name" value="HATPase_c_2"/>
    <property type="match status" value="1"/>
</dbReference>
<dbReference type="PANTHER" id="PTHR44591">
    <property type="entry name" value="STRESS RESPONSE REGULATOR PROTEIN 1"/>
    <property type="match status" value="1"/>
</dbReference>
<proteinExistence type="predicted"/>
<dbReference type="SMART" id="SM00448">
    <property type="entry name" value="REC"/>
    <property type="match status" value="1"/>
</dbReference>
<evidence type="ECO:0000256" key="2">
    <source>
        <dbReference type="ARBA" id="ARBA00023012"/>
    </source>
</evidence>
<keyword evidence="1 3" id="KW-0597">Phosphoprotein</keyword>
<dbReference type="InterPro" id="IPR001789">
    <property type="entry name" value="Sig_transdc_resp-reg_receiver"/>
</dbReference>
<feature type="modified residue" description="4-aspartylphosphate" evidence="3">
    <location>
        <position position="56"/>
    </location>
</feature>
<comment type="caution">
    <text evidence="5">The sequence shown here is derived from an EMBL/GenBank/DDBJ whole genome shotgun (WGS) entry which is preliminary data.</text>
</comment>
<dbReference type="InterPro" id="IPR011006">
    <property type="entry name" value="CheY-like_superfamily"/>
</dbReference>
<reference evidence="5 6" key="1">
    <citation type="submission" date="2024-02" db="EMBL/GenBank/DDBJ databases">
        <title>Rhodopirellula caenicola NBRC 110016.</title>
        <authorList>
            <person name="Ichikawa N."/>
            <person name="Katano-Makiyama Y."/>
            <person name="Hidaka K."/>
        </authorList>
    </citation>
    <scope>NUCLEOTIDE SEQUENCE [LARGE SCALE GENOMIC DNA]</scope>
    <source>
        <strain evidence="5 6">NBRC 110016</strain>
    </source>
</reference>
<dbReference type="Proteomes" id="UP001416858">
    <property type="component" value="Unassembled WGS sequence"/>
</dbReference>
<feature type="domain" description="Response regulatory" evidence="4">
    <location>
        <begin position="7"/>
        <end position="121"/>
    </location>
</feature>
<dbReference type="Gene3D" id="3.40.50.2300">
    <property type="match status" value="1"/>
</dbReference>
<organism evidence="5 6">
    <name type="scientific">Novipirellula caenicola</name>
    <dbReference type="NCBI Taxonomy" id="1536901"/>
    <lineage>
        <taxon>Bacteria</taxon>
        <taxon>Pseudomonadati</taxon>
        <taxon>Planctomycetota</taxon>
        <taxon>Planctomycetia</taxon>
        <taxon>Pirellulales</taxon>
        <taxon>Pirellulaceae</taxon>
        <taxon>Novipirellula</taxon>
    </lineage>
</organism>
<dbReference type="PROSITE" id="PS50110">
    <property type="entry name" value="RESPONSE_REGULATORY"/>
    <property type="match status" value="1"/>
</dbReference>
<dbReference type="InterPro" id="IPR050595">
    <property type="entry name" value="Bact_response_regulator"/>
</dbReference>
<evidence type="ECO:0000313" key="5">
    <source>
        <dbReference type="EMBL" id="GAA5508910.1"/>
    </source>
</evidence>
<keyword evidence="6" id="KW-1185">Reference proteome</keyword>
<dbReference type="PANTHER" id="PTHR44591:SF14">
    <property type="entry name" value="PROTEIN PILG"/>
    <property type="match status" value="1"/>
</dbReference>
<evidence type="ECO:0000256" key="1">
    <source>
        <dbReference type="ARBA" id="ARBA00022553"/>
    </source>
</evidence>
<evidence type="ECO:0000259" key="4">
    <source>
        <dbReference type="PROSITE" id="PS50110"/>
    </source>
</evidence>